<dbReference type="EMBL" id="QJTI01000007">
    <property type="protein sequence ID" value="PYF03329.1"/>
    <property type="molecule type" value="Genomic_DNA"/>
</dbReference>
<reference evidence="3 4" key="1">
    <citation type="submission" date="2018-06" db="EMBL/GenBank/DDBJ databases">
        <title>Genomic Encyclopedia of Archaeal and Bacterial Type Strains, Phase II (KMG-II): from individual species to whole genera.</title>
        <authorList>
            <person name="Goeker M."/>
        </authorList>
    </citation>
    <scope>NUCLEOTIDE SEQUENCE [LARGE SCALE GENOMIC DNA]</scope>
    <source>
        <strain evidence="3 4">JCM 11668</strain>
    </source>
</reference>
<evidence type="ECO:0000313" key="3">
    <source>
        <dbReference type="EMBL" id="PYF03329.1"/>
    </source>
</evidence>
<keyword evidence="1" id="KW-0175">Coiled coil</keyword>
<dbReference type="OrthoDB" id="7210926at2"/>
<evidence type="ECO:0000313" key="4">
    <source>
        <dbReference type="Proteomes" id="UP000248148"/>
    </source>
</evidence>
<dbReference type="Pfam" id="PF07238">
    <property type="entry name" value="PilZ"/>
    <property type="match status" value="1"/>
</dbReference>
<evidence type="ECO:0000256" key="1">
    <source>
        <dbReference type="SAM" id="Coils"/>
    </source>
</evidence>
<feature type="domain" description="PilZ" evidence="2">
    <location>
        <begin position="3"/>
        <end position="95"/>
    </location>
</feature>
<proteinExistence type="predicted"/>
<dbReference type="AlphaFoldDB" id="A0A318TUJ1"/>
<accession>A0A318TUJ1</accession>
<gene>
    <name evidence="3" type="ORF">BJ122_10753</name>
</gene>
<dbReference type="InterPro" id="IPR009875">
    <property type="entry name" value="PilZ_domain"/>
</dbReference>
<dbReference type="Proteomes" id="UP000248148">
    <property type="component" value="Unassembled WGS sequence"/>
</dbReference>
<dbReference type="GO" id="GO:0035438">
    <property type="term" value="F:cyclic-di-GMP binding"/>
    <property type="evidence" value="ECO:0007669"/>
    <property type="project" value="InterPro"/>
</dbReference>
<evidence type="ECO:0000259" key="2">
    <source>
        <dbReference type="Pfam" id="PF07238"/>
    </source>
</evidence>
<sequence>MTERRQQSRDKVMLGAVASVNDQGSTRDCVVRNISEHGARLEFGSASGLPDTLRLQIAKKGRSFLARIVWLRNNVAGVAFDTSGDASDLEERLRRSERKKRELQRRLNVLLGN</sequence>
<name>A0A318TUJ1_9BRAD</name>
<protein>
    <submittedName>
        <fullName evidence="3">PilZ domain-containing protein</fullName>
    </submittedName>
</protein>
<comment type="caution">
    <text evidence="3">The sequence shown here is derived from an EMBL/GenBank/DDBJ whole genome shotgun (WGS) entry which is preliminary data.</text>
</comment>
<dbReference type="Gene3D" id="2.40.10.220">
    <property type="entry name" value="predicted glycosyltransferase like domains"/>
    <property type="match status" value="1"/>
</dbReference>
<keyword evidence="4" id="KW-1185">Reference proteome</keyword>
<feature type="coiled-coil region" evidence="1">
    <location>
        <begin position="86"/>
        <end position="113"/>
    </location>
</feature>
<dbReference type="RefSeq" id="WP_110780513.1">
    <property type="nucleotide sequence ID" value="NZ_QJTI01000007.1"/>
</dbReference>
<organism evidence="3 4">
    <name type="scientific">Rhodopseudomonas faecalis</name>
    <dbReference type="NCBI Taxonomy" id="99655"/>
    <lineage>
        <taxon>Bacteria</taxon>
        <taxon>Pseudomonadati</taxon>
        <taxon>Pseudomonadota</taxon>
        <taxon>Alphaproteobacteria</taxon>
        <taxon>Hyphomicrobiales</taxon>
        <taxon>Nitrobacteraceae</taxon>
        <taxon>Rhodopseudomonas</taxon>
    </lineage>
</organism>
<dbReference type="SUPFAM" id="SSF141371">
    <property type="entry name" value="PilZ domain-like"/>
    <property type="match status" value="1"/>
</dbReference>